<dbReference type="PROSITE" id="PS51257">
    <property type="entry name" value="PROKAR_LIPOPROTEIN"/>
    <property type="match status" value="1"/>
</dbReference>
<accession>A0ABW1IY61</accession>
<dbReference type="RefSeq" id="WP_379583027.1">
    <property type="nucleotide sequence ID" value="NZ_JBHSQW010000009.1"/>
</dbReference>
<feature type="signal peptide" evidence="1">
    <location>
        <begin position="1"/>
        <end position="23"/>
    </location>
</feature>
<proteinExistence type="predicted"/>
<keyword evidence="1" id="KW-0732">Signal</keyword>
<name>A0ABW1IY61_9PSEU</name>
<evidence type="ECO:0000313" key="3">
    <source>
        <dbReference type="Proteomes" id="UP001596302"/>
    </source>
</evidence>
<keyword evidence="3" id="KW-1185">Reference proteome</keyword>
<evidence type="ECO:0000313" key="2">
    <source>
        <dbReference type="EMBL" id="MFC5993453.1"/>
    </source>
</evidence>
<dbReference type="EMBL" id="JBHSQW010000009">
    <property type="protein sequence ID" value="MFC5993453.1"/>
    <property type="molecule type" value="Genomic_DNA"/>
</dbReference>
<gene>
    <name evidence="2" type="ORF">ACFQE5_04390</name>
</gene>
<evidence type="ECO:0008006" key="4">
    <source>
        <dbReference type="Google" id="ProtNLM"/>
    </source>
</evidence>
<organism evidence="2 3">
    <name type="scientific">Pseudonocardia hispaniensis</name>
    <dbReference type="NCBI Taxonomy" id="904933"/>
    <lineage>
        <taxon>Bacteria</taxon>
        <taxon>Bacillati</taxon>
        <taxon>Actinomycetota</taxon>
        <taxon>Actinomycetes</taxon>
        <taxon>Pseudonocardiales</taxon>
        <taxon>Pseudonocardiaceae</taxon>
        <taxon>Pseudonocardia</taxon>
    </lineage>
</organism>
<reference evidence="3" key="1">
    <citation type="journal article" date="2019" name="Int. J. Syst. Evol. Microbiol.">
        <title>The Global Catalogue of Microorganisms (GCM) 10K type strain sequencing project: providing services to taxonomists for standard genome sequencing and annotation.</title>
        <authorList>
            <consortium name="The Broad Institute Genomics Platform"/>
            <consortium name="The Broad Institute Genome Sequencing Center for Infectious Disease"/>
            <person name="Wu L."/>
            <person name="Ma J."/>
        </authorList>
    </citation>
    <scope>NUCLEOTIDE SEQUENCE [LARGE SCALE GENOMIC DNA]</scope>
    <source>
        <strain evidence="3">CCM 8391</strain>
    </source>
</reference>
<dbReference type="Proteomes" id="UP001596302">
    <property type="component" value="Unassembled WGS sequence"/>
</dbReference>
<evidence type="ECO:0000256" key="1">
    <source>
        <dbReference type="SAM" id="SignalP"/>
    </source>
</evidence>
<comment type="caution">
    <text evidence="2">The sequence shown here is derived from an EMBL/GenBank/DDBJ whole genome shotgun (WGS) entry which is preliminary data.</text>
</comment>
<protein>
    <recommendedName>
        <fullName evidence="4">Sporulation and spore germination protein</fullName>
    </recommendedName>
</protein>
<feature type="chain" id="PRO_5045967811" description="Sporulation and spore germination protein" evidence="1">
    <location>
        <begin position="24"/>
        <end position="159"/>
    </location>
</feature>
<sequence length="159" mass="16246">MWLRTCGRILLAVLLGSVLVACAGSPLEPGASGAPGAGTEGGAATPVAEGLVVRRGDHELLRLDVDGLRALPQVEAATAGTGKGSQRGPTVRAVLDRAGVGAVTTVTVEGRDPTQTLTAADLTDRLVLDLTARGTVKLAGPDLPRERWVRDVTALVVPE</sequence>